<gene>
    <name evidence="4" type="ORF">DYB25_003508</name>
</gene>
<dbReference type="EMBL" id="QUTA01004635">
    <property type="protein sequence ID" value="RHY18972.1"/>
    <property type="molecule type" value="Genomic_DNA"/>
</dbReference>
<protein>
    <recommendedName>
        <fullName evidence="3">Thioredoxin domain-containing protein</fullName>
    </recommendedName>
</protein>
<evidence type="ECO:0000313" key="4">
    <source>
        <dbReference type="EMBL" id="RHY18972.1"/>
    </source>
</evidence>
<dbReference type="InterPro" id="IPR036249">
    <property type="entry name" value="Thioredoxin-like_sf"/>
</dbReference>
<dbReference type="InterPro" id="IPR010357">
    <property type="entry name" value="TXNDC17_dom"/>
</dbReference>
<dbReference type="Pfam" id="PF06110">
    <property type="entry name" value="TXD17-like_Trx"/>
    <property type="match status" value="2"/>
</dbReference>
<reference evidence="4 5" key="1">
    <citation type="submission" date="2018-08" db="EMBL/GenBank/DDBJ databases">
        <title>Aphanomyces genome sequencing and annotation.</title>
        <authorList>
            <person name="Minardi D."/>
            <person name="Oidtmann B."/>
            <person name="Van Der Giezen M."/>
            <person name="Studholme D.J."/>
        </authorList>
    </citation>
    <scope>NUCLEOTIDE SEQUENCE [LARGE SCALE GENOMIC DNA]</scope>
    <source>
        <strain evidence="4 5">Yx</strain>
    </source>
</reference>
<dbReference type="PANTHER" id="PTHR12452:SF0">
    <property type="entry name" value="THIOREDOXIN DOMAIN-CONTAINING PROTEIN 17"/>
    <property type="match status" value="1"/>
</dbReference>
<evidence type="ECO:0000256" key="2">
    <source>
        <dbReference type="SAM" id="SignalP"/>
    </source>
</evidence>
<accession>A0A397BH29</accession>
<comment type="caution">
    <text evidence="4">The sequence shown here is derived from an EMBL/GenBank/DDBJ whole genome shotgun (WGS) entry which is preliminary data.</text>
</comment>
<dbReference type="GO" id="GO:0047134">
    <property type="term" value="F:protein-disulfide reductase [NAD(P)H] activity"/>
    <property type="evidence" value="ECO:0007669"/>
    <property type="project" value="InterPro"/>
</dbReference>
<dbReference type="Gene3D" id="3.40.30.10">
    <property type="entry name" value="Glutaredoxin"/>
    <property type="match status" value="2"/>
</dbReference>
<organism evidence="4 5">
    <name type="scientific">Aphanomyces astaci</name>
    <name type="common">Crayfish plague agent</name>
    <dbReference type="NCBI Taxonomy" id="112090"/>
    <lineage>
        <taxon>Eukaryota</taxon>
        <taxon>Sar</taxon>
        <taxon>Stramenopiles</taxon>
        <taxon>Oomycota</taxon>
        <taxon>Saprolegniomycetes</taxon>
        <taxon>Saprolegniales</taxon>
        <taxon>Verrucalvaceae</taxon>
        <taxon>Aphanomyces</taxon>
    </lineage>
</organism>
<dbReference type="VEuPathDB" id="FungiDB:H257_05357"/>
<name>A0A397BH29_APHAT</name>
<feature type="domain" description="Thioredoxin" evidence="3">
    <location>
        <begin position="58"/>
        <end position="151"/>
    </location>
</feature>
<dbReference type="SUPFAM" id="SSF52833">
    <property type="entry name" value="Thioredoxin-like"/>
    <property type="match status" value="1"/>
</dbReference>
<dbReference type="AlphaFoldDB" id="A0A397BH29"/>
<evidence type="ECO:0000313" key="5">
    <source>
        <dbReference type="Proteomes" id="UP000266239"/>
    </source>
</evidence>
<feature type="chain" id="PRO_5017246186" description="Thioredoxin domain-containing protein" evidence="2">
    <location>
        <begin position="29"/>
        <end position="326"/>
    </location>
</feature>
<comment type="similarity">
    <text evidence="1">Belongs to the thioredoxin family.</text>
</comment>
<dbReference type="InterPro" id="IPR045108">
    <property type="entry name" value="TXNDC17-like"/>
</dbReference>
<feature type="signal peptide" evidence="2">
    <location>
        <begin position="1"/>
        <end position="28"/>
    </location>
</feature>
<dbReference type="Proteomes" id="UP000266239">
    <property type="component" value="Unassembled WGS sequence"/>
</dbReference>
<evidence type="ECO:0000259" key="3">
    <source>
        <dbReference type="Pfam" id="PF06110"/>
    </source>
</evidence>
<evidence type="ECO:0000256" key="1">
    <source>
        <dbReference type="ARBA" id="ARBA00008987"/>
    </source>
</evidence>
<feature type="domain" description="Thioredoxin" evidence="3">
    <location>
        <begin position="204"/>
        <end position="288"/>
    </location>
</feature>
<proteinExistence type="inferred from homology"/>
<dbReference type="PANTHER" id="PTHR12452">
    <property type="entry name" value="42-9-9 PROTEIN-RELATED"/>
    <property type="match status" value="1"/>
</dbReference>
<keyword evidence="2" id="KW-0732">Signal</keyword>
<dbReference type="GO" id="GO:0005829">
    <property type="term" value="C:cytosol"/>
    <property type="evidence" value="ECO:0007669"/>
    <property type="project" value="TreeGrafter"/>
</dbReference>
<sequence length="326" mass="36243">MRSSLVGLQVLVALALLSSLYFVSEISSSLHHDSTISMLNTLRFRRSKFHHPNKHDALDYTEAKDVLYNTTSGDPYFVLVVSGKLASGEYWCSDCEQARKPLDRAFASTGARHLVVSVGSREDWVNASNPFRVGPLFRVDEIPALLRYDGDLHTTTLLTGGAFLSDEAMLHAILTPPRASPPTVLHLSTVQGLAMYFDTYAAAKSTYPLYVYFVSGTNPDGKLWCPFCAEAELPVMTYFEQFASDDAVLLRVVTASSLEDSHRDDNPFNMQTIITISGLPMLIRAKPESFRQDSSAALEFQEYTAIYEETALLKAFYQGEIYAEST</sequence>